<sequence>MEQLITEEKTSLELSLQQTTAELQTVQQTLRTLEKRAEEDRRRKDSIIKDAEHYIKKLETKMQDQEMHLKKEMEEEMSKFTAQKAETEKLKEQCAEDDGRRKDSILTDAGLYIDELKTKMQDQEMHLRKEMEERGLELSQATARAPWMP</sequence>
<feature type="region of interest" description="Disordered" evidence="1">
    <location>
        <begin position="74"/>
        <end position="101"/>
    </location>
</feature>
<keyword evidence="3" id="KW-1185">Reference proteome</keyword>
<dbReference type="EMBL" id="OZ035839">
    <property type="protein sequence ID" value="CAL1586738.1"/>
    <property type="molecule type" value="Genomic_DNA"/>
</dbReference>
<organism evidence="2 3">
    <name type="scientific">Knipowitschia caucasica</name>
    <name type="common">Caucasian dwarf goby</name>
    <name type="synonym">Pomatoschistus caucasicus</name>
    <dbReference type="NCBI Taxonomy" id="637954"/>
    <lineage>
        <taxon>Eukaryota</taxon>
        <taxon>Metazoa</taxon>
        <taxon>Chordata</taxon>
        <taxon>Craniata</taxon>
        <taxon>Vertebrata</taxon>
        <taxon>Euteleostomi</taxon>
        <taxon>Actinopterygii</taxon>
        <taxon>Neopterygii</taxon>
        <taxon>Teleostei</taxon>
        <taxon>Neoteleostei</taxon>
        <taxon>Acanthomorphata</taxon>
        <taxon>Gobiaria</taxon>
        <taxon>Gobiiformes</taxon>
        <taxon>Gobioidei</taxon>
        <taxon>Gobiidae</taxon>
        <taxon>Gobiinae</taxon>
        <taxon>Knipowitschia</taxon>
    </lineage>
</organism>
<proteinExistence type="predicted"/>
<dbReference type="AlphaFoldDB" id="A0AAV2KA33"/>
<gene>
    <name evidence="2" type="ORF">KC01_LOCUS16748</name>
</gene>
<name>A0AAV2KA33_KNICA</name>
<accession>A0AAV2KA33</accession>
<evidence type="ECO:0000313" key="2">
    <source>
        <dbReference type="EMBL" id="CAL1586738.1"/>
    </source>
</evidence>
<evidence type="ECO:0000313" key="3">
    <source>
        <dbReference type="Proteomes" id="UP001497482"/>
    </source>
</evidence>
<protein>
    <submittedName>
        <fullName evidence="2">Uncharacterized protein</fullName>
    </submittedName>
</protein>
<feature type="compositionally biased region" description="Basic and acidic residues" evidence="1">
    <location>
        <begin position="85"/>
        <end position="101"/>
    </location>
</feature>
<reference evidence="2 3" key="1">
    <citation type="submission" date="2024-04" db="EMBL/GenBank/DDBJ databases">
        <authorList>
            <person name="Waldvogel A.-M."/>
            <person name="Schoenle A."/>
        </authorList>
    </citation>
    <scope>NUCLEOTIDE SEQUENCE [LARGE SCALE GENOMIC DNA]</scope>
</reference>
<evidence type="ECO:0000256" key="1">
    <source>
        <dbReference type="SAM" id="MobiDB-lite"/>
    </source>
</evidence>
<dbReference type="Proteomes" id="UP001497482">
    <property type="component" value="Chromosome 17"/>
</dbReference>